<gene>
    <name evidence="1" type="ORF">JI741_03205</name>
</gene>
<accession>A0ABS1KL66</accession>
<evidence type="ECO:0000313" key="1">
    <source>
        <dbReference type="EMBL" id="MBL0740208.1"/>
    </source>
</evidence>
<evidence type="ECO:0000313" key="2">
    <source>
        <dbReference type="Proteomes" id="UP000613030"/>
    </source>
</evidence>
<organism evidence="1 2">
    <name type="scientific">Chryseolinea lacunae</name>
    <dbReference type="NCBI Taxonomy" id="2801331"/>
    <lineage>
        <taxon>Bacteria</taxon>
        <taxon>Pseudomonadati</taxon>
        <taxon>Bacteroidota</taxon>
        <taxon>Cytophagia</taxon>
        <taxon>Cytophagales</taxon>
        <taxon>Fulvivirgaceae</taxon>
        <taxon>Chryseolinea</taxon>
    </lineage>
</organism>
<proteinExistence type="predicted"/>
<reference evidence="1 2" key="1">
    <citation type="submission" date="2021-01" db="EMBL/GenBank/DDBJ databases">
        <title>Chryseolinea sp. Jin1 Genome sequencing and assembly.</title>
        <authorList>
            <person name="Kim I."/>
        </authorList>
    </citation>
    <scope>NUCLEOTIDE SEQUENCE [LARGE SCALE GENOMIC DNA]</scope>
    <source>
        <strain evidence="1 2">Jin1</strain>
    </source>
</reference>
<keyword evidence="2" id="KW-1185">Reference proteome</keyword>
<dbReference type="EMBL" id="JAERRB010000001">
    <property type="protein sequence ID" value="MBL0740208.1"/>
    <property type="molecule type" value="Genomic_DNA"/>
</dbReference>
<name>A0ABS1KL66_9BACT</name>
<comment type="caution">
    <text evidence="1">The sequence shown here is derived from an EMBL/GenBank/DDBJ whole genome shotgun (WGS) entry which is preliminary data.</text>
</comment>
<dbReference type="Proteomes" id="UP000613030">
    <property type="component" value="Unassembled WGS sequence"/>
</dbReference>
<protein>
    <submittedName>
        <fullName evidence="1">Uncharacterized protein</fullName>
    </submittedName>
</protein>
<sequence>MPFITYSLPPNNAGTKNKKHDVVAFVPHSPWGGTEGERRIEDVDGGIVMRIRPIEGKTFHNHVLFKRWRLPDAAPFV</sequence>